<dbReference type="OrthoDB" id="3858188at2759"/>
<evidence type="ECO:0000313" key="3">
    <source>
        <dbReference type="Proteomes" id="UP000078397"/>
    </source>
</evidence>
<reference evidence="2 3" key="1">
    <citation type="journal article" date="2016" name="PLoS Pathog.">
        <title>Biosynthesis of antibiotic leucinostatins in bio-control fungus Purpureocillium lilacinum and their inhibition on phytophthora revealed by genome mining.</title>
        <authorList>
            <person name="Wang G."/>
            <person name="Liu Z."/>
            <person name="Lin R."/>
            <person name="Li E."/>
            <person name="Mao Z."/>
            <person name="Ling J."/>
            <person name="Yang Y."/>
            <person name="Yin W.B."/>
            <person name="Xie B."/>
        </authorList>
    </citation>
    <scope>NUCLEOTIDE SEQUENCE [LARGE SCALE GENOMIC DNA]</scope>
    <source>
        <strain evidence="2">170</strain>
    </source>
</reference>
<comment type="caution">
    <text evidence="2">The sequence shown here is derived from an EMBL/GenBank/DDBJ whole genome shotgun (WGS) entry which is preliminary data.</text>
</comment>
<dbReference type="RefSeq" id="XP_018146109.1">
    <property type="nucleotide sequence ID" value="XM_018290325.1"/>
</dbReference>
<dbReference type="EMBL" id="LSBJ02000003">
    <property type="protein sequence ID" value="OAQ69259.1"/>
    <property type="molecule type" value="Genomic_DNA"/>
</dbReference>
<dbReference type="KEGG" id="pchm:VFPPC_12453"/>
<dbReference type="STRING" id="1380566.A0A179FW93"/>
<proteinExistence type="predicted"/>
<dbReference type="AlphaFoldDB" id="A0A179FW93"/>
<dbReference type="Proteomes" id="UP000078397">
    <property type="component" value="Unassembled WGS sequence"/>
</dbReference>
<evidence type="ECO:0000256" key="1">
    <source>
        <dbReference type="SAM" id="MobiDB-lite"/>
    </source>
</evidence>
<dbReference type="GeneID" id="28854319"/>
<organism evidence="2 3">
    <name type="scientific">Pochonia chlamydosporia 170</name>
    <dbReference type="NCBI Taxonomy" id="1380566"/>
    <lineage>
        <taxon>Eukaryota</taxon>
        <taxon>Fungi</taxon>
        <taxon>Dikarya</taxon>
        <taxon>Ascomycota</taxon>
        <taxon>Pezizomycotina</taxon>
        <taxon>Sordariomycetes</taxon>
        <taxon>Hypocreomycetidae</taxon>
        <taxon>Hypocreales</taxon>
        <taxon>Clavicipitaceae</taxon>
        <taxon>Pochonia</taxon>
    </lineage>
</organism>
<sequence>MPTPTSSFMATRGLTPQSRAMPAPPMPTASTRGGTATRPSAAAFNEASTPRLQAFRCFERTRHRLRWQLIGLSDSYRRALASAESGFTLQDAEFNFKLDFHGFYASIEQAIVSLLHIFKVSLPSQPLRSNRKMDQLSSILKALDRHCSLRATLGTGDTSRALWTAYELGNKWKNPEDVEGIPSLRMYNLPWIVAGIMTGVEAAYMAAVKEVEIPMGKQREAGQTDCVVDSGADPMDWEPTGPCIVVSLGSLMNGR</sequence>
<feature type="region of interest" description="Disordered" evidence="1">
    <location>
        <begin position="1"/>
        <end position="47"/>
    </location>
</feature>
<keyword evidence="3" id="KW-1185">Reference proteome</keyword>
<name>A0A179FW93_METCM</name>
<accession>A0A179FW93</accession>
<gene>
    <name evidence="2" type="ORF">VFPPC_12453</name>
</gene>
<evidence type="ECO:0000313" key="2">
    <source>
        <dbReference type="EMBL" id="OAQ69259.1"/>
    </source>
</evidence>
<feature type="compositionally biased region" description="Polar residues" evidence="1">
    <location>
        <begin position="1"/>
        <end position="17"/>
    </location>
</feature>
<protein>
    <submittedName>
        <fullName evidence="2">Uncharacterized protein</fullName>
    </submittedName>
</protein>